<dbReference type="InterPro" id="IPR051027">
    <property type="entry name" value="bZIP_transcription_factors"/>
</dbReference>
<proteinExistence type="predicted"/>
<reference evidence="9 10" key="1">
    <citation type="journal article" date="2018" name="BMC Genomics">
        <title>Comparative genome analyses reveal sequence features reflecting distinct modes of host-adaptation between dicot and monocot powdery mildew.</title>
        <authorList>
            <person name="Wu Y."/>
            <person name="Ma X."/>
            <person name="Pan Z."/>
            <person name="Kale S.D."/>
            <person name="Song Y."/>
            <person name="King H."/>
            <person name="Zhang Q."/>
            <person name="Presley C."/>
            <person name="Deng X."/>
            <person name="Wei C.I."/>
            <person name="Xiao S."/>
        </authorList>
    </citation>
    <scope>NUCLEOTIDE SEQUENCE [LARGE SCALE GENOMIC DNA]</scope>
    <source>
        <strain evidence="9">UMSG3</strain>
    </source>
</reference>
<dbReference type="InterPro" id="IPR021756">
    <property type="entry name" value="TF_Aft1_HRR"/>
</dbReference>
<feature type="region of interest" description="Disordered" evidence="7">
    <location>
        <begin position="230"/>
        <end position="266"/>
    </location>
</feature>
<dbReference type="CDD" id="cd14687">
    <property type="entry name" value="bZIP_ATF2"/>
    <property type="match status" value="1"/>
</dbReference>
<keyword evidence="2" id="KW-0805">Transcription regulation</keyword>
<feature type="region of interest" description="Disordered" evidence="7">
    <location>
        <begin position="284"/>
        <end position="416"/>
    </location>
</feature>
<evidence type="ECO:0000256" key="5">
    <source>
        <dbReference type="ARBA" id="ARBA00023242"/>
    </source>
</evidence>
<feature type="compositionally biased region" description="Basic and acidic residues" evidence="7">
    <location>
        <begin position="335"/>
        <end position="355"/>
    </location>
</feature>
<keyword evidence="4" id="KW-0804">Transcription</keyword>
<dbReference type="STRING" id="62708.A0A420I8G5"/>
<evidence type="ECO:0000256" key="1">
    <source>
        <dbReference type="ARBA" id="ARBA00004123"/>
    </source>
</evidence>
<dbReference type="AlphaFoldDB" id="A0A420I8G5"/>
<accession>A0A420I8G5</accession>
<evidence type="ECO:0000256" key="2">
    <source>
        <dbReference type="ARBA" id="ARBA00023015"/>
    </source>
</evidence>
<dbReference type="Gene3D" id="1.20.5.170">
    <property type="match status" value="1"/>
</dbReference>
<dbReference type="Proteomes" id="UP000283383">
    <property type="component" value="Unassembled WGS sequence"/>
</dbReference>
<dbReference type="GO" id="GO:0005634">
    <property type="term" value="C:nucleus"/>
    <property type="evidence" value="ECO:0007669"/>
    <property type="project" value="UniProtKB-SubCell"/>
</dbReference>
<evidence type="ECO:0000256" key="4">
    <source>
        <dbReference type="ARBA" id="ARBA00023163"/>
    </source>
</evidence>
<comment type="subcellular location">
    <subcellularLocation>
        <location evidence="1">Nucleus</location>
    </subcellularLocation>
</comment>
<evidence type="ECO:0000313" key="9">
    <source>
        <dbReference type="EMBL" id="RKF65955.1"/>
    </source>
</evidence>
<organism evidence="9 10">
    <name type="scientific">Golovinomyces cichoracearum</name>
    <dbReference type="NCBI Taxonomy" id="62708"/>
    <lineage>
        <taxon>Eukaryota</taxon>
        <taxon>Fungi</taxon>
        <taxon>Dikarya</taxon>
        <taxon>Ascomycota</taxon>
        <taxon>Pezizomycotina</taxon>
        <taxon>Leotiomycetes</taxon>
        <taxon>Erysiphales</taxon>
        <taxon>Erysiphaceae</taxon>
        <taxon>Golovinomyces</taxon>
    </lineage>
</organism>
<keyword evidence="10" id="KW-1185">Reference proteome</keyword>
<dbReference type="InterPro" id="IPR020956">
    <property type="entry name" value="TF_Aft1_OSM"/>
</dbReference>
<evidence type="ECO:0000256" key="7">
    <source>
        <dbReference type="SAM" id="MobiDB-lite"/>
    </source>
</evidence>
<sequence length="539" mass="58651">MGSPPATVIKKRDVISPVPAKIESTKRNDLFHKPDIIKTENKEPLPPPSRPGQLSTQSSDYFTGSHSHLASEANPFDFSFAGGSNGNANGGALQTPGGTRLPSVSNLTSPAGILGPGIAGAYWGPNSLRSGPVSPAMIGGPQKANDDYFADEHHIRDLRSGFLTANESALRSGFTPGTESHVRVSITPGGSSTMFPELVSNPPPVYNSITSRAATPSTLEFHRVAINAKNRNQPQSQPQQQVNVTSQPQEHANETEIKSPVSGNFDDANAAASGLFLLAQSRESPQTNNKYATSNTQLPAHAHPTVMKSEKEEKAVKKSPNLQHQKRTSISTSSRADDSVSENEKKKPLSQERNKRPSPVVASRRKASEPLSKPHSAKKSRSNNGTAQVIEEQPSEDEVENHNEVGTDGKKMSDEEKRKNFLERNRASIAALKCRQRKKQWLNSLQAKVEVYATENEGLNAQIQALRDEIVHIKTLLLAHKECPVSVAQGISGMNMHQLMNEGGFTTPINPYNLSAPINHQQPQQHVINGQTMQQRRYS</sequence>
<feature type="compositionally biased region" description="Polar residues" evidence="7">
    <location>
        <begin position="320"/>
        <end position="334"/>
    </location>
</feature>
<keyword evidence="5" id="KW-0539">Nucleus</keyword>
<dbReference type="PANTHER" id="PTHR19304">
    <property type="entry name" value="CYCLIC-AMP RESPONSE ELEMENT BINDING PROTEIN"/>
    <property type="match status" value="1"/>
</dbReference>
<dbReference type="InterPro" id="IPR046347">
    <property type="entry name" value="bZIP_sf"/>
</dbReference>
<feature type="coiled-coil region" evidence="6">
    <location>
        <begin position="442"/>
        <end position="476"/>
    </location>
</feature>
<dbReference type="SMART" id="SM00338">
    <property type="entry name" value="BRLZ"/>
    <property type="match status" value="1"/>
</dbReference>
<dbReference type="FunFam" id="1.20.5.170:FF:000053">
    <property type="entry name" value="BZIP transcription factor AtfA"/>
    <property type="match status" value="1"/>
</dbReference>
<evidence type="ECO:0000256" key="3">
    <source>
        <dbReference type="ARBA" id="ARBA00023125"/>
    </source>
</evidence>
<comment type="caution">
    <text evidence="9">The sequence shown here is derived from an EMBL/GenBank/DDBJ whole genome shotgun (WGS) entry which is preliminary data.</text>
</comment>
<keyword evidence="6" id="KW-0175">Coiled coil</keyword>
<feature type="compositionally biased region" description="Polar residues" evidence="7">
    <location>
        <begin position="52"/>
        <end position="67"/>
    </location>
</feature>
<feature type="region of interest" description="Disordered" evidence="7">
    <location>
        <begin position="19"/>
        <end position="67"/>
    </location>
</feature>
<feature type="compositionally biased region" description="Low complexity" evidence="7">
    <location>
        <begin position="232"/>
        <end position="249"/>
    </location>
</feature>
<name>A0A420I8G5_9PEZI</name>
<evidence type="ECO:0000256" key="6">
    <source>
        <dbReference type="SAM" id="Coils"/>
    </source>
</evidence>
<dbReference type="PROSITE" id="PS50217">
    <property type="entry name" value="BZIP"/>
    <property type="match status" value="1"/>
</dbReference>
<feature type="compositionally biased region" description="Basic and acidic residues" evidence="7">
    <location>
        <begin position="400"/>
        <end position="416"/>
    </location>
</feature>
<evidence type="ECO:0000259" key="8">
    <source>
        <dbReference type="PROSITE" id="PS50217"/>
    </source>
</evidence>
<feature type="compositionally biased region" description="Basic and acidic residues" evidence="7">
    <location>
        <begin position="23"/>
        <end position="43"/>
    </location>
</feature>
<feature type="compositionally biased region" description="Polar residues" evidence="7">
    <location>
        <begin position="284"/>
        <end position="298"/>
    </location>
</feature>
<gene>
    <name evidence="9" type="ORF">GcM3_114007</name>
</gene>
<feature type="domain" description="BZIP" evidence="8">
    <location>
        <begin position="417"/>
        <end position="480"/>
    </location>
</feature>
<dbReference type="InterPro" id="IPR004827">
    <property type="entry name" value="bZIP"/>
</dbReference>
<dbReference type="InterPro" id="IPR021755">
    <property type="entry name" value="TF_Aft1_HRA"/>
</dbReference>
<dbReference type="GO" id="GO:0003677">
    <property type="term" value="F:DNA binding"/>
    <property type="evidence" value="ECO:0007669"/>
    <property type="project" value="UniProtKB-KW"/>
</dbReference>
<dbReference type="Pfam" id="PF11787">
    <property type="entry name" value="Aft1_HRR"/>
    <property type="match status" value="1"/>
</dbReference>
<dbReference type="EMBL" id="MCBQ01011474">
    <property type="protein sequence ID" value="RKF65955.1"/>
    <property type="molecule type" value="Genomic_DNA"/>
</dbReference>
<dbReference type="SUPFAM" id="SSF57959">
    <property type="entry name" value="Leucine zipper domain"/>
    <property type="match status" value="1"/>
</dbReference>
<keyword evidence="3" id="KW-0238">DNA-binding</keyword>
<dbReference type="Pfam" id="PF00170">
    <property type="entry name" value="bZIP_1"/>
    <property type="match status" value="1"/>
</dbReference>
<dbReference type="Pfam" id="PF11786">
    <property type="entry name" value="Aft1_HRA"/>
    <property type="match status" value="1"/>
</dbReference>
<protein>
    <submittedName>
        <fullName evidence="9">Putative bzip transcription factor</fullName>
    </submittedName>
</protein>
<evidence type="ECO:0000313" key="10">
    <source>
        <dbReference type="Proteomes" id="UP000283383"/>
    </source>
</evidence>
<dbReference type="Pfam" id="PF11785">
    <property type="entry name" value="Aft1_OSA"/>
    <property type="match status" value="1"/>
</dbReference>
<dbReference type="GO" id="GO:0003700">
    <property type="term" value="F:DNA-binding transcription factor activity"/>
    <property type="evidence" value="ECO:0007669"/>
    <property type="project" value="InterPro"/>
</dbReference>